<dbReference type="Proteomes" id="UP000663869">
    <property type="component" value="Unassembled WGS sequence"/>
</dbReference>
<keyword evidence="1" id="KW-0812">Transmembrane</keyword>
<name>A0A818UBK7_9BILA</name>
<keyword evidence="1" id="KW-1133">Transmembrane helix</keyword>
<reference evidence="2" key="1">
    <citation type="submission" date="2021-02" db="EMBL/GenBank/DDBJ databases">
        <authorList>
            <person name="Nowell W R."/>
        </authorList>
    </citation>
    <scope>NUCLEOTIDE SEQUENCE</scope>
</reference>
<feature type="transmembrane region" description="Helical" evidence="1">
    <location>
        <begin position="6"/>
        <end position="28"/>
    </location>
</feature>
<organism evidence="2 3">
    <name type="scientific">Rotaria socialis</name>
    <dbReference type="NCBI Taxonomy" id="392032"/>
    <lineage>
        <taxon>Eukaryota</taxon>
        <taxon>Metazoa</taxon>
        <taxon>Spiralia</taxon>
        <taxon>Gnathifera</taxon>
        <taxon>Rotifera</taxon>
        <taxon>Eurotatoria</taxon>
        <taxon>Bdelloidea</taxon>
        <taxon>Philodinida</taxon>
        <taxon>Philodinidae</taxon>
        <taxon>Rotaria</taxon>
    </lineage>
</organism>
<keyword evidence="1" id="KW-0472">Membrane</keyword>
<evidence type="ECO:0000313" key="2">
    <source>
        <dbReference type="EMBL" id="CAF3696008.1"/>
    </source>
</evidence>
<proteinExistence type="predicted"/>
<accession>A0A818UBK7</accession>
<dbReference type="EMBL" id="CAJNYU010003729">
    <property type="protein sequence ID" value="CAF3696008.1"/>
    <property type="molecule type" value="Genomic_DNA"/>
</dbReference>
<protein>
    <submittedName>
        <fullName evidence="2">Uncharacterized protein</fullName>
    </submittedName>
</protein>
<sequence>MAGRCIISSTIVFFAVVIIVLGLIPVYLRSGKQTTTPASNTVANLLQESLNAISLYPEGTYKAKISEFTQSTDTNFSFLLLNQTILNQIGTIDNTSFIFEAGREQFLYFRIPEAAALQRSTSSLTGIGIYFGQKTDNLNIVPISTQVQPSFGINIIPTNLPDRSKLLRVQISTDSTMCSQQGISDSCTDIEYSAYLVSDNTQLSASPITNRANVACGDICSSSSSYSACSASCGSQCDGNQVAGADAPVSRRYNLVRKNAEFEFLYNTIQVKDRMKVFNGEKLLFDSGCVGTMSHQSVYLILSNGGNIHVDVEPNCACQQIAGCTGTAWDFTVVCPDQCKSENSKANDQYNIKLRSSGRDISNDGTLYINDDAEMPPLIALSCESVLWEVSFNYQAAFTGARSFSKKVNGQSSGSESFDIVRSLANETLGGSVTAKWTVVSTKESGKISFKILGRPLAQRTVMAYIEAHTDLWYAKKIAAQESEGRQEFLPNGYPLFSNAKDNGYGIYQLTNPPPTYNEVWNWKANVLSGIALLKNKAKEANSWMTRQRQQAKIQTNREQPVDDERVGLNCFFSDNSTRKIEDTVAIKLFSRASNGHYCSWNNTIAKWKFNRVNHRNESYVLLVCNQNV</sequence>
<gene>
    <name evidence="2" type="ORF">FME351_LOCUS27388</name>
</gene>
<evidence type="ECO:0000256" key="1">
    <source>
        <dbReference type="SAM" id="Phobius"/>
    </source>
</evidence>
<evidence type="ECO:0000313" key="3">
    <source>
        <dbReference type="Proteomes" id="UP000663869"/>
    </source>
</evidence>
<dbReference type="AlphaFoldDB" id="A0A818UBK7"/>
<comment type="caution">
    <text evidence="2">The sequence shown here is derived from an EMBL/GenBank/DDBJ whole genome shotgun (WGS) entry which is preliminary data.</text>
</comment>